<evidence type="ECO:0000313" key="2">
    <source>
        <dbReference type="EMBL" id="TGD59100.1"/>
    </source>
</evidence>
<dbReference type="RefSeq" id="WP_135525410.1">
    <property type="nucleotide sequence ID" value="NZ_SRLH01000002.1"/>
</dbReference>
<gene>
    <name evidence="2" type="ORF">E4635_04415</name>
</gene>
<organism evidence="2 3">
    <name type="scientific">Flavobacterium humi</name>
    <dbReference type="NCBI Taxonomy" id="2562683"/>
    <lineage>
        <taxon>Bacteria</taxon>
        <taxon>Pseudomonadati</taxon>
        <taxon>Bacteroidota</taxon>
        <taxon>Flavobacteriia</taxon>
        <taxon>Flavobacteriales</taxon>
        <taxon>Flavobacteriaceae</taxon>
        <taxon>Flavobacterium</taxon>
    </lineage>
</organism>
<evidence type="ECO:0000256" key="1">
    <source>
        <dbReference type="SAM" id="SignalP"/>
    </source>
</evidence>
<dbReference type="OrthoDB" id="1353417at2"/>
<name>A0A4Z0LAC6_9FLAO</name>
<protein>
    <recommendedName>
        <fullName evidence="4">Lipoprotein</fullName>
    </recommendedName>
</protein>
<accession>A0A4Z0LAC6</accession>
<feature type="chain" id="PRO_5021262591" description="Lipoprotein" evidence="1">
    <location>
        <begin position="32"/>
        <end position="181"/>
    </location>
</feature>
<dbReference type="EMBL" id="SRLH01000002">
    <property type="protein sequence ID" value="TGD59100.1"/>
    <property type="molecule type" value="Genomic_DNA"/>
</dbReference>
<dbReference type="AlphaFoldDB" id="A0A4Z0LAC6"/>
<proteinExistence type="predicted"/>
<sequence length="181" mass="20498">MKNFQNTKTNRSVSFAKVKMLLVTIFLTAFMASCDKDNVQDTKTDGPSKEVSNTTASRYNYHGTIIVRAWGSHNVDCSQPEGFCHNIVWVDVSFFRPQPDGTPVKVENVNDNFVMKIYKSALTEEHKRALLRNGLSYRIPEGQTIPEQFVASLGFHSNALREGNYRITEDRESYTIAVPVN</sequence>
<keyword evidence="1" id="KW-0732">Signal</keyword>
<reference evidence="2 3" key="1">
    <citation type="submission" date="2019-04" db="EMBL/GenBank/DDBJ databases">
        <title>Flavobacterium sp. strain DS2-A Genome sequencing and assembly.</title>
        <authorList>
            <person name="Kim I."/>
        </authorList>
    </citation>
    <scope>NUCLEOTIDE SEQUENCE [LARGE SCALE GENOMIC DNA]</scope>
    <source>
        <strain evidence="2 3">DS2-A</strain>
    </source>
</reference>
<dbReference type="PROSITE" id="PS51257">
    <property type="entry name" value="PROKAR_LIPOPROTEIN"/>
    <property type="match status" value="1"/>
</dbReference>
<feature type="signal peptide" evidence="1">
    <location>
        <begin position="1"/>
        <end position="31"/>
    </location>
</feature>
<keyword evidence="3" id="KW-1185">Reference proteome</keyword>
<dbReference type="Proteomes" id="UP000297407">
    <property type="component" value="Unassembled WGS sequence"/>
</dbReference>
<comment type="caution">
    <text evidence="2">The sequence shown here is derived from an EMBL/GenBank/DDBJ whole genome shotgun (WGS) entry which is preliminary data.</text>
</comment>
<evidence type="ECO:0008006" key="4">
    <source>
        <dbReference type="Google" id="ProtNLM"/>
    </source>
</evidence>
<evidence type="ECO:0000313" key="3">
    <source>
        <dbReference type="Proteomes" id="UP000297407"/>
    </source>
</evidence>